<reference evidence="2 3" key="1">
    <citation type="submission" date="2021-03" db="EMBL/GenBank/DDBJ databases">
        <title>Genomic Encyclopedia of Type Strains, Phase IV (KMG-IV): sequencing the most valuable type-strain genomes for metagenomic binning, comparative biology and taxonomic classification.</title>
        <authorList>
            <person name="Goeker M."/>
        </authorList>
    </citation>
    <scope>NUCLEOTIDE SEQUENCE [LARGE SCALE GENOMIC DNA]</scope>
    <source>
        <strain evidence="2 3">DSM 23491</strain>
    </source>
</reference>
<dbReference type="InterPro" id="IPR029052">
    <property type="entry name" value="Metallo-depent_PP-like"/>
</dbReference>
<accession>A0ABS4GYC2</accession>
<comment type="caution">
    <text evidence="2">The sequence shown here is derived from an EMBL/GenBank/DDBJ whole genome shotgun (WGS) entry which is preliminary data.</text>
</comment>
<dbReference type="SUPFAM" id="SSF56300">
    <property type="entry name" value="Metallo-dependent phosphatases"/>
    <property type="match status" value="1"/>
</dbReference>
<dbReference type="EMBL" id="JAGGKP010000001">
    <property type="protein sequence ID" value="MBP1935265.1"/>
    <property type="molecule type" value="Genomic_DNA"/>
</dbReference>
<proteinExistence type="predicted"/>
<dbReference type="Proteomes" id="UP001519273">
    <property type="component" value="Unassembled WGS sequence"/>
</dbReference>
<dbReference type="RefSeq" id="WP_209844388.1">
    <property type="nucleotide sequence ID" value="NZ_CBCRVE010000001.1"/>
</dbReference>
<dbReference type="InterPro" id="IPR004843">
    <property type="entry name" value="Calcineurin-like_PHP"/>
</dbReference>
<protein>
    <submittedName>
        <fullName evidence="2">3',5'-cyclic AMP phosphodiesterase CpdA</fullName>
    </submittedName>
</protein>
<sequence>MRFAVMSDIHIVAWDEESGARLIQALDDYMNLEQRPDFIVMNGDLTDGHEDDYRLLKEIIQKRHLPPIYVTNGNHEYYKMWHNEKRQMVHETFPNGWSSEQAIKLFTSEMGLSCSYYDVWTEDSHLIFLSGEQYRDRHPESLEDAWISEEQFAWLEEVLNAHRNAGQARVKRKPIFVFLHQPLPGTVAGSHCPEEKGVVQDERFRDILSQYPEIILFSGHTHAELSSKHIYVEDVIGHMGTSSVRRPYDLDLHPIEGPCSESVLVEVIENKVVIKGRRHDTHEWLEAVCFERELEM</sequence>
<organism evidence="2 3">
    <name type="scientific">Paenibacillus sediminis</name>
    <dbReference type="NCBI Taxonomy" id="664909"/>
    <lineage>
        <taxon>Bacteria</taxon>
        <taxon>Bacillati</taxon>
        <taxon>Bacillota</taxon>
        <taxon>Bacilli</taxon>
        <taxon>Bacillales</taxon>
        <taxon>Paenibacillaceae</taxon>
        <taxon>Paenibacillus</taxon>
    </lineage>
</organism>
<evidence type="ECO:0000313" key="2">
    <source>
        <dbReference type="EMBL" id="MBP1935265.1"/>
    </source>
</evidence>
<feature type="domain" description="Calcineurin-like phosphoesterase" evidence="1">
    <location>
        <begin position="1"/>
        <end position="223"/>
    </location>
</feature>
<dbReference type="Gene3D" id="3.60.21.10">
    <property type="match status" value="1"/>
</dbReference>
<name>A0ABS4GYC2_9BACL</name>
<dbReference type="Pfam" id="PF00149">
    <property type="entry name" value="Metallophos"/>
    <property type="match status" value="1"/>
</dbReference>
<dbReference type="PANTHER" id="PTHR43143">
    <property type="entry name" value="METALLOPHOSPHOESTERASE, CALCINEURIN SUPERFAMILY"/>
    <property type="match status" value="1"/>
</dbReference>
<evidence type="ECO:0000259" key="1">
    <source>
        <dbReference type="Pfam" id="PF00149"/>
    </source>
</evidence>
<gene>
    <name evidence="2" type="ORF">J2Z20_000126</name>
</gene>
<keyword evidence="3" id="KW-1185">Reference proteome</keyword>
<dbReference type="InterPro" id="IPR051918">
    <property type="entry name" value="STPP_CPPED1"/>
</dbReference>
<dbReference type="PANTHER" id="PTHR43143:SF1">
    <property type="entry name" value="SERINE_THREONINE-PROTEIN PHOSPHATASE CPPED1"/>
    <property type="match status" value="1"/>
</dbReference>
<evidence type="ECO:0000313" key="3">
    <source>
        <dbReference type="Proteomes" id="UP001519273"/>
    </source>
</evidence>